<dbReference type="OrthoDB" id="9763552at2"/>
<evidence type="ECO:0000256" key="2">
    <source>
        <dbReference type="ARBA" id="ARBA00008779"/>
    </source>
</evidence>
<comment type="similarity">
    <text evidence="2">Belongs to the sulfatase family.</text>
</comment>
<reference evidence="8 9" key="1">
    <citation type="submission" date="2017-10" db="EMBL/GenBank/DDBJ databases">
        <title>The draft genome sequence of Lewinella nigricans NBRC 102662.</title>
        <authorList>
            <person name="Wang K."/>
        </authorList>
    </citation>
    <scope>NUCLEOTIDE SEQUENCE [LARGE SCALE GENOMIC DNA]</scope>
    <source>
        <strain evidence="8 9">NBRC 102662</strain>
    </source>
</reference>
<dbReference type="GO" id="GO:0046872">
    <property type="term" value="F:metal ion binding"/>
    <property type="evidence" value="ECO:0007669"/>
    <property type="project" value="UniProtKB-KW"/>
</dbReference>
<evidence type="ECO:0000313" key="8">
    <source>
        <dbReference type="EMBL" id="PHN05930.1"/>
    </source>
</evidence>
<dbReference type="InterPro" id="IPR035874">
    <property type="entry name" value="IDS"/>
</dbReference>
<dbReference type="InterPro" id="IPR000917">
    <property type="entry name" value="Sulfatase_N"/>
</dbReference>
<organism evidence="8 9">
    <name type="scientific">Flavilitoribacter nigricans (strain ATCC 23147 / DSM 23189 / NBRC 102662 / NCIMB 1420 / SS-2)</name>
    <name type="common">Lewinella nigricans</name>
    <dbReference type="NCBI Taxonomy" id="1122177"/>
    <lineage>
        <taxon>Bacteria</taxon>
        <taxon>Pseudomonadati</taxon>
        <taxon>Bacteroidota</taxon>
        <taxon>Saprospiria</taxon>
        <taxon>Saprospirales</taxon>
        <taxon>Lewinellaceae</taxon>
        <taxon>Flavilitoribacter</taxon>
    </lineage>
</organism>
<evidence type="ECO:0000256" key="5">
    <source>
        <dbReference type="ARBA" id="ARBA00022801"/>
    </source>
</evidence>
<evidence type="ECO:0000256" key="3">
    <source>
        <dbReference type="ARBA" id="ARBA00022723"/>
    </source>
</evidence>
<evidence type="ECO:0000256" key="4">
    <source>
        <dbReference type="ARBA" id="ARBA00022729"/>
    </source>
</evidence>
<keyword evidence="4" id="KW-0732">Signal</keyword>
<dbReference type="Pfam" id="PF00884">
    <property type="entry name" value="Sulfatase"/>
    <property type="match status" value="1"/>
</dbReference>
<dbReference type="CDD" id="cd16030">
    <property type="entry name" value="iduronate-2-sulfatase"/>
    <property type="match status" value="1"/>
</dbReference>
<keyword evidence="5" id="KW-0378">Hydrolase</keyword>
<keyword evidence="6" id="KW-0106">Calcium</keyword>
<dbReference type="SUPFAM" id="SSF53649">
    <property type="entry name" value="Alkaline phosphatase-like"/>
    <property type="match status" value="1"/>
</dbReference>
<dbReference type="PANTHER" id="PTHR45953:SF1">
    <property type="entry name" value="IDURONATE 2-SULFATASE"/>
    <property type="match status" value="1"/>
</dbReference>
<feature type="domain" description="Sulfatase N-terminal" evidence="7">
    <location>
        <begin position="26"/>
        <end position="370"/>
    </location>
</feature>
<comment type="cofactor">
    <cofactor evidence="1">
        <name>Ca(2+)</name>
        <dbReference type="ChEBI" id="CHEBI:29108"/>
    </cofactor>
</comment>
<protein>
    <submittedName>
        <fullName evidence="8">Iduronate-2-sulfatase</fullName>
    </submittedName>
</protein>
<evidence type="ECO:0000259" key="7">
    <source>
        <dbReference type="Pfam" id="PF00884"/>
    </source>
</evidence>
<dbReference type="AlphaFoldDB" id="A0A2D0NC42"/>
<proteinExistence type="inferred from homology"/>
<evidence type="ECO:0000256" key="6">
    <source>
        <dbReference type="ARBA" id="ARBA00022837"/>
    </source>
</evidence>
<gene>
    <name evidence="8" type="ORF">CRP01_13200</name>
</gene>
<accession>A0A2D0NC42</accession>
<dbReference type="PANTHER" id="PTHR45953">
    <property type="entry name" value="IDURONATE 2-SULFATASE"/>
    <property type="match status" value="1"/>
</dbReference>
<evidence type="ECO:0000256" key="1">
    <source>
        <dbReference type="ARBA" id="ARBA00001913"/>
    </source>
</evidence>
<dbReference type="Gene3D" id="3.40.720.10">
    <property type="entry name" value="Alkaline Phosphatase, subunit A"/>
    <property type="match status" value="1"/>
</dbReference>
<keyword evidence="9" id="KW-1185">Reference proteome</keyword>
<dbReference type="RefSeq" id="WP_099150523.1">
    <property type="nucleotide sequence ID" value="NZ_PDUD01000019.1"/>
</dbReference>
<dbReference type="EMBL" id="PDUD01000019">
    <property type="protein sequence ID" value="PHN05930.1"/>
    <property type="molecule type" value="Genomic_DNA"/>
</dbReference>
<dbReference type="GO" id="GO:0004423">
    <property type="term" value="F:iduronate-2-sulfatase activity"/>
    <property type="evidence" value="ECO:0007669"/>
    <property type="project" value="InterPro"/>
</dbReference>
<evidence type="ECO:0000313" key="9">
    <source>
        <dbReference type="Proteomes" id="UP000223913"/>
    </source>
</evidence>
<dbReference type="Proteomes" id="UP000223913">
    <property type="component" value="Unassembled WGS sequence"/>
</dbReference>
<name>A0A2D0NC42_FLAN2</name>
<sequence length="465" mass="53590">MKWILYVLLLTLIWGTETPKQETERPNILFIAVDDLNDWTSLFDADHPIKIPNIEQLAARGAFFRRAYCSSPACNPSRASIMTGTRPHKTGIYGNASDWRSALPEATTLQKFFKDRGYFVGGAGKIFHHHRDWAYHDNASFHEYLMMSINEPYPPQKLNGLADYGSRNTDWGPWPERVEETADFRTAEYATQFLQRRHDQPFFLNIGIYKPHSPFFAPAEYFAAYPGEQLVMPNRKADDWEDLPSGAEELMRNKKWFWNGMMKALRENPNAWRDYVRAYQACAGFADDMIGRVIAALDASPYRDNTIIVLWSDHGFHLGEKDHFEKFALWEKTNHIPYIIIAPGVTSPGMVLEQPVDLTSLYPTLVDLCGFAVPESLDGISLVPVLKDSTITLPPALMTYGRDNHALRTERWRYIRYRDGSEELYDHTRDPNEWDNLADRPEYRKIMDELARQLPTESAEPVADL</sequence>
<dbReference type="InterPro" id="IPR017850">
    <property type="entry name" value="Alkaline_phosphatase_core_sf"/>
</dbReference>
<comment type="caution">
    <text evidence="8">The sequence shown here is derived from an EMBL/GenBank/DDBJ whole genome shotgun (WGS) entry which is preliminary data.</text>
</comment>
<dbReference type="GO" id="GO:0005737">
    <property type="term" value="C:cytoplasm"/>
    <property type="evidence" value="ECO:0007669"/>
    <property type="project" value="TreeGrafter"/>
</dbReference>
<keyword evidence="3" id="KW-0479">Metal-binding</keyword>